<dbReference type="Proteomes" id="UP000003489">
    <property type="component" value="Unassembled WGS sequence"/>
</dbReference>
<dbReference type="RefSeq" id="WP_004034825.1">
    <property type="nucleotide sequence ID" value="NZ_DS996911.1"/>
</dbReference>
<evidence type="ECO:0000256" key="6">
    <source>
        <dbReference type="ARBA" id="ARBA00023136"/>
    </source>
</evidence>
<feature type="transmembrane region" description="Helical" evidence="7">
    <location>
        <begin position="251"/>
        <end position="276"/>
    </location>
</feature>
<dbReference type="PANTHER" id="PTHR43549:SF2">
    <property type="entry name" value="MULTIDRUG RESISTANCE PROTEIN NORM-RELATED"/>
    <property type="match status" value="1"/>
</dbReference>
<keyword evidence="3" id="KW-1003">Cell membrane</keyword>
<dbReference type="InterPro" id="IPR002528">
    <property type="entry name" value="MATE_fam"/>
</dbReference>
<evidence type="ECO:0000313" key="8">
    <source>
        <dbReference type="EMBL" id="EEE41237.1"/>
    </source>
</evidence>
<dbReference type="NCBIfam" id="TIGR00797">
    <property type="entry name" value="matE"/>
    <property type="match status" value="1"/>
</dbReference>
<feature type="transmembrane region" description="Helical" evidence="7">
    <location>
        <begin position="362"/>
        <end position="383"/>
    </location>
</feature>
<keyword evidence="5 7" id="KW-1133">Transmembrane helix</keyword>
<reference evidence="8 9" key="2">
    <citation type="submission" date="2008-11" db="EMBL/GenBank/DDBJ databases">
        <title>Draft genome sequence of Methanobrevibacter smithii (DSM 2375).</title>
        <authorList>
            <person name="Sudarsanam P."/>
            <person name="Ley R."/>
            <person name="Guruge J."/>
            <person name="Turnbaugh P.J."/>
            <person name="Mahowald M."/>
            <person name="Liep D."/>
            <person name="Gordon J."/>
        </authorList>
    </citation>
    <scope>NUCLEOTIDE SEQUENCE [LARGE SCALE GENOMIC DNA]</scope>
    <source>
        <strain evidence="8 9">DSM 2375</strain>
    </source>
</reference>
<feature type="transmembrane region" description="Helical" evidence="7">
    <location>
        <begin position="282"/>
        <end position="302"/>
    </location>
</feature>
<name>B9ACP7_METSM</name>
<feature type="transmembrane region" description="Helical" evidence="7">
    <location>
        <begin position="420"/>
        <end position="440"/>
    </location>
</feature>
<dbReference type="PATRIC" id="fig|483214.13.peg.114"/>
<dbReference type="HOGENOM" id="CLU_012893_0_1_2"/>
<keyword evidence="2" id="KW-0813">Transport</keyword>
<protein>
    <submittedName>
        <fullName evidence="8">Putative ATP synthase F0, A subunit</fullName>
    </submittedName>
</protein>
<dbReference type="AlphaFoldDB" id="B9ACP7"/>
<feature type="transmembrane region" description="Helical" evidence="7">
    <location>
        <begin position="94"/>
        <end position="116"/>
    </location>
</feature>
<proteinExistence type="predicted"/>
<feature type="transmembrane region" description="Helical" evidence="7">
    <location>
        <begin position="20"/>
        <end position="37"/>
    </location>
</feature>
<accession>B9ACP7</accession>
<sequence length="454" mass="48318">MANKNVEVMRGNPETAVKKLAIPIMISMLLTASYNIIDGVWIAGLGQEAIAGIGFITPIFMILNGVSVGLGSGATSSISRFVGAKNHKKASQSAAHSLLIFLIASVVLTIVLLILQEPLLKLYGASGESLAQGIKYGTPLFLGLFAFIFANGASGILRGEGDMKRAMYAVVVSVILNAILDPICIYILGWGSAGAAIATILSSICSAIVILYWILVKKDTYVDVNLGEFKFDSSIAKDILKVGIPASMDMLVMSIAMSLYMIFISSIAGEFGIASFTSGQRLYLFAIMPLTAIGTAVTAVVGSSFGAKNGEYISRAHKFGAKFGIIFGTCVTLILVVFATQLSTIFAYTAETAHLVPEITRYLQIACLSLPLTGAGMASTFFYQGIGKGTISLSWTIIREVIFTVGATFFFGIYLGWGLIGIWVGLAIGRAAASILNYLYARYTIKGIRETLRN</sequence>
<dbReference type="GO" id="GO:0042910">
    <property type="term" value="F:xenobiotic transmembrane transporter activity"/>
    <property type="evidence" value="ECO:0007669"/>
    <property type="project" value="InterPro"/>
</dbReference>
<feature type="transmembrane region" description="Helical" evidence="7">
    <location>
        <begin position="49"/>
        <end position="73"/>
    </location>
</feature>
<comment type="caution">
    <text evidence="8">The sequence shown here is derived from an EMBL/GenBank/DDBJ whole genome shotgun (WGS) entry which is preliminary data.</text>
</comment>
<dbReference type="GO" id="GO:0015297">
    <property type="term" value="F:antiporter activity"/>
    <property type="evidence" value="ECO:0007669"/>
    <property type="project" value="InterPro"/>
</dbReference>
<dbReference type="PANTHER" id="PTHR43549">
    <property type="entry name" value="MULTIDRUG RESISTANCE PROTEIN YPNP-RELATED"/>
    <property type="match status" value="1"/>
</dbReference>
<feature type="transmembrane region" description="Helical" evidence="7">
    <location>
        <begin position="166"/>
        <end position="188"/>
    </location>
</feature>
<keyword evidence="4 7" id="KW-0812">Transmembrane</keyword>
<comment type="subcellular location">
    <subcellularLocation>
        <location evidence="1">Cell membrane</location>
        <topology evidence="1">Multi-pass membrane protein</topology>
    </subcellularLocation>
</comment>
<dbReference type="InterPro" id="IPR048279">
    <property type="entry name" value="MdtK-like"/>
</dbReference>
<evidence type="ECO:0000256" key="1">
    <source>
        <dbReference type="ARBA" id="ARBA00004651"/>
    </source>
</evidence>
<evidence type="ECO:0000256" key="7">
    <source>
        <dbReference type="SAM" id="Phobius"/>
    </source>
</evidence>
<dbReference type="CDD" id="cd13147">
    <property type="entry name" value="MATE_MJ0709_like"/>
    <property type="match status" value="1"/>
</dbReference>
<dbReference type="OrthoDB" id="214119at2157"/>
<feature type="transmembrane region" description="Helical" evidence="7">
    <location>
        <begin position="395"/>
        <end position="414"/>
    </location>
</feature>
<reference evidence="8 9" key="1">
    <citation type="submission" date="2008-10" db="EMBL/GenBank/DDBJ databases">
        <authorList>
            <person name="Fulton L."/>
            <person name="Clifton S."/>
            <person name="Fulton B."/>
            <person name="Xu J."/>
            <person name="Minx P."/>
            <person name="Pepin K.H."/>
            <person name="Johnson M."/>
            <person name="Bhonagiri V."/>
            <person name="Nash W.E."/>
            <person name="Mardis E.R."/>
            <person name="Wilson R.K."/>
        </authorList>
    </citation>
    <scope>NUCLEOTIDE SEQUENCE [LARGE SCALE GENOMIC DNA]</scope>
    <source>
        <strain evidence="8 9">DSM 2375</strain>
    </source>
</reference>
<evidence type="ECO:0000256" key="3">
    <source>
        <dbReference type="ARBA" id="ARBA00022475"/>
    </source>
</evidence>
<organism evidence="8 9">
    <name type="scientific">Methanobrevibacter smithii DSM 2375</name>
    <dbReference type="NCBI Taxonomy" id="483214"/>
    <lineage>
        <taxon>Archaea</taxon>
        <taxon>Methanobacteriati</taxon>
        <taxon>Methanobacteriota</taxon>
        <taxon>Methanomada group</taxon>
        <taxon>Methanobacteria</taxon>
        <taxon>Methanobacteriales</taxon>
        <taxon>Methanobacteriaceae</taxon>
        <taxon>Methanobrevibacter</taxon>
    </lineage>
</organism>
<dbReference type="InterPro" id="IPR052031">
    <property type="entry name" value="Membrane_Transporter-Flippase"/>
</dbReference>
<dbReference type="EMBL" id="ABYW01000001">
    <property type="protein sequence ID" value="EEE41237.1"/>
    <property type="molecule type" value="Genomic_DNA"/>
</dbReference>
<feature type="transmembrane region" description="Helical" evidence="7">
    <location>
        <begin position="194"/>
        <end position="215"/>
    </location>
</feature>
<feature type="transmembrane region" description="Helical" evidence="7">
    <location>
        <begin position="323"/>
        <end position="350"/>
    </location>
</feature>
<evidence type="ECO:0000313" key="9">
    <source>
        <dbReference type="Proteomes" id="UP000003489"/>
    </source>
</evidence>
<dbReference type="PIRSF" id="PIRSF006603">
    <property type="entry name" value="DinF"/>
    <property type="match status" value="1"/>
</dbReference>
<evidence type="ECO:0000256" key="5">
    <source>
        <dbReference type="ARBA" id="ARBA00022989"/>
    </source>
</evidence>
<evidence type="ECO:0000256" key="4">
    <source>
        <dbReference type="ARBA" id="ARBA00022692"/>
    </source>
</evidence>
<keyword evidence="6 7" id="KW-0472">Membrane</keyword>
<feature type="transmembrane region" description="Helical" evidence="7">
    <location>
        <begin position="136"/>
        <end position="154"/>
    </location>
</feature>
<gene>
    <name evidence="8" type="ORF">METSMIALI_00119</name>
</gene>
<dbReference type="GO" id="GO:0005886">
    <property type="term" value="C:plasma membrane"/>
    <property type="evidence" value="ECO:0007669"/>
    <property type="project" value="UniProtKB-SubCell"/>
</dbReference>
<dbReference type="Pfam" id="PF01554">
    <property type="entry name" value="MatE"/>
    <property type="match status" value="2"/>
</dbReference>
<evidence type="ECO:0000256" key="2">
    <source>
        <dbReference type="ARBA" id="ARBA00022448"/>
    </source>
</evidence>